<keyword evidence="4 7" id="KW-0720">Serine protease</keyword>
<dbReference type="CDD" id="cd00190">
    <property type="entry name" value="Tryp_SPc"/>
    <property type="match status" value="1"/>
</dbReference>
<evidence type="ECO:0000313" key="10">
    <source>
        <dbReference type="Proteomes" id="UP000695000"/>
    </source>
</evidence>
<feature type="chain" id="PRO_5047039855" evidence="8">
    <location>
        <begin position="17"/>
        <end position="389"/>
    </location>
</feature>
<organism evidence="10 11">
    <name type="scientific">Nicrophorus vespilloides</name>
    <name type="common">Boreal carrion beetle</name>
    <dbReference type="NCBI Taxonomy" id="110193"/>
    <lineage>
        <taxon>Eukaryota</taxon>
        <taxon>Metazoa</taxon>
        <taxon>Ecdysozoa</taxon>
        <taxon>Arthropoda</taxon>
        <taxon>Hexapoda</taxon>
        <taxon>Insecta</taxon>
        <taxon>Pterygota</taxon>
        <taxon>Neoptera</taxon>
        <taxon>Endopterygota</taxon>
        <taxon>Coleoptera</taxon>
        <taxon>Polyphaga</taxon>
        <taxon>Staphyliniformia</taxon>
        <taxon>Silphidae</taxon>
        <taxon>Nicrophorinae</taxon>
        <taxon>Nicrophorus</taxon>
    </lineage>
</organism>
<feature type="signal peptide" evidence="8">
    <location>
        <begin position="1"/>
        <end position="16"/>
    </location>
</feature>
<dbReference type="InterPro" id="IPR001254">
    <property type="entry name" value="Trypsin_dom"/>
</dbReference>
<evidence type="ECO:0000256" key="4">
    <source>
        <dbReference type="ARBA" id="ARBA00022825"/>
    </source>
</evidence>
<dbReference type="InterPro" id="IPR033116">
    <property type="entry name" value="TRYPSIN_SER"/>
</dbReference>
<dbReference type="Proteomes" id="UP000695000">
    <property type="component" value="Unplaced"/>
</dbReference>
<dbReference type="RefSeq" id="XP_017784266.1">
    <property type="nucleotide sequence ID" value="XM_017928777.1"/>
</dbReference>
<dbReference type="SMART" id="SM00680">
    <property type="entry name" value="CLIP"/>
    <property type="match status" value="1"/>
</dbReference>
<evidence type="ECO:0000256" key="3">
    <source>
        <dbReference type="ARBA" id="ARBA00022801"/>
    </source>
</evidence>
<feature type="domain" description="Peptidase S1" evidence="9">
    <location>
        <begin position="152"/>
        <end position="387"/>
    </location>
</feature>
<dbReference type="PANTHER" id="PTHR24264:SF54">
    <property type="entry name" value="PEPTIDASE S1 DOMAIN-CONTAINING PROTEIN"/>
    <property type="match status" value="1"/>
</dbReference>
<evidence type="ECO:0000256" key="5">
    <source>
        <dbReference type="ARBA" id="ARBA00023157"/>
    </source>
</evidence>
<proteinExistence type="inferred from homology"/>
<comment type="similarity">
    <text evidence="6">Belongs to the peptidase S1 family. CLIP subfamily.</text>
</comment>
<evidence type="ECO:0000313" key="11">
    <source>
        <dbReference type="RefSeq" id="XP_017784266.1"/>
    </source>
</evidence>
<dbReference type="InterPro" id="IPR018114">
    <property type="entry name" value="TRYPSIN_HIS"/>
</dbReference>
<keyword evidence="10" id="KW-1185">Reference proteome</keyword>
<evidence type="ECO:0000256" key="1">
    <source>
        <dbReference type="ARBA" id="ARBA00022670"/>
    </source>
</evidence>
<name>A0ABM1NBR6_NICVS</name>
<dbReference type="SUPFAM" id="SSF50494">
    <property type="entry name" value="Trypsin-like serine proteases"/>
    <property type="match status" value="1"/>
</dbReference>
<dbReference type="InterPro" id="IPR043504">
    <property type="entry name" value="Peptidase_S1_PA_chymotrypsin"/>
</dbReference>
<sequence length="389" mass="42919">MISIVCLTFLVVLSSARWMPPAGSISLINRPDFDFLNDDYNVSHSRSKRYIGLSKRYKLNRRYQECVAPGEVEGHCKHVIYCPLDVVGISGKAALDYLCIIEKIHVGVCCPDDILLQSLTGAQLIMDLPAGGEEYDDEDAFTGCGLTELARPVGNRASSPAKRWPWLATLYKPSEGNRQFCGGALITDKHILTAAHCFNGLKANDFRVRLGEYDFGRAGETRSRDFSVSLISNHEEFSQGTYDNDISIITLDKSVNFNSYMWPICLPPLNASYEGLTATVAGWGQQYYAGPTSEVLLEVSVPIWEHKRCVDAFAQRISDTSLCAAAHEGGKDSCLGDSGGPLVYQLKNGRWVAIGIVSWGIGCGDRGLPGIYTRVDKYIPWIVKRTIVK</sequence>
<evidence type="ECO:0000256" key="2">
    <source>
        <dbReference type="ARBA" id="ARBA00022729"/>
    </source>
</evidence>
<dbReference type="PROSITE" id="PS50240">
    <property type="entry name" value="TRYPSIN_DOM"/>
    <property type="match status" value="1"/>
</dbReference>
<dbReference type="PANTHER" id="PTHR24264">
    <property type="entry name" value="TRYPSIN-RELATED"/>
    <property type="match status" value="1"/>
</dbReference>
<keyword evidence="5" id="KW-1015">Disulfide bond</keyword>
<reference evidence="11" key="1">
    <citation type="submission" date="2025-08" db="UniProtKB">
        <authorList>
            <consortium name="RefSeq"/>
        </authorList>
    </citation>
    <scope>IDENTIFICATION</scope>
    <source>
        <tissue evidence="11">Whole Larva</tissue>
    </source>
</reference>
<keyword evidence="2 8" id="KW-0732">Signal</keyword>
<accession>A0ABM1NBR6</accession>
<dbReference type="InterPro" id="IPR001314">
    <property type="entry name" value="Peptidase_S1A"/>
</dbReference>
<dbReference type="Pfam" id="PF00089">
    <property type="entry name" value="Trypsin"/>
    <property type="match status" value="1"/>
</dbReference>
<dbReference type="GeneID" id="108567959"/>
<dbReference type="PROSITE" id="PS00134">
    <property type="entry name" value="TRYPSIN_HIS"/>
    <property type="match status" value="1"/>
</dbReference>
<evidence type="ECO:0000256" key="8">
    <source>
        <dbReference type="SAM" id="SignalP"/>
    </source>
</evidence>
<evidence type="ECO:0000256" key="7">
    <source>
        <dbReference type="RuleBase" id="RU363034"/>
    </source>
</evidence>
<keyword evidence="3 7" id="KW-0378">Hydrolase</keyword>
<protein>
    <submittedName>
        <fullName evidence="11">Trypsin-1-like</fullName>
    </submittedName>
</protein>
<keyword evidence="1 7" id="KW-0645">Protease</keyword>
<evidence type="ECO:0000259" key="9">
    <source>
        <dbReference type="PROSITE" id="PS50240"/>
    </source>
</evidence>
<dbReference type="PRINTS" id="PR00722">
    <property type="entry name" value="CHYMOTRYPSIN"/>
</dbReference>
<gene>
    <name evidence="11" type="primary">LOC108567959</name>
</gene>
<dbReference type="InterPro" id="IPR050127">
    <property type="entry name" value="Serine_Proteases_S1"/>
</dbReference>
<dbReference type="PROSITE" id="PS00135">
    <property type="entry name" value="TRYPSIN_SER"/>
    <property type="match status" value="1"/>
</dbReference>
<dbReference type="Gene3D" id="2.40.10.10">
    <property type="entry name" value="Trypsin-like serine proteases"/>
    <property type="match status" value="1"/>
</dbReference>
<dbReference type="SMART" id="SM00020">
    <property type="entry name" value="Tryp_SPc"/>
    <property type="match status" value="1"/>
</dbReference>
<evidence type="ECO:0000256" key="6">
    <source>
        <dbReference type="ARBA" id="ARBA00024195"/>
    </source>
</evidence>
<dbReference type="InterPro" id="IPR022700">
    <property type="entry name" value="CLIP"/>
</dbReference>
<dbReference type="InterPro" id="IPR009003">
    <property type="entry name" value="Peptidase_S1_PA"/>
</dbReference>